<reference evidence="2 3" key="1">
    <citation type="submission" date="2018-10" db="EMBL/GenBank/DDBJ databases">
        <authorList>
            <consortium name="IHU Genomes"/>
        </authorList>
    </citation>
    <scope>NUCLEOTIDE SEQUENCE [LARGE SCALE GENOMIC DNA]</scope>
    <source>
        <strain evidence="2 3">A1</strain>
    </source>
</reference>
<dbReference type="Pfam" id="PF13524">
    <property type="entry name" value="Glyco_trans_1_2"/>
    <property type="match status" value="1"/>
</dbReference>
<protein>
    <recommendedName>
        <fullName evidence="1">Spore protein YkvP/CgeB glycosyl transferase-like domain-containing protein</fullName>
    </recommendedName>
</protein>
<gene>
    <name evidence="2" type="ORF">YASMINEVIRUS_1057</name>
</gene>
<feature type="domain" description="Spore protein YkvP/CgeB glycosyl transferase-like" evidence="1">
    <location>
        <begin position="199"/>
        <end position="319"/>
    </location>
</feature>
<dbReference type="EMBL" id="UPSH01000001">
    <property type="protein sequence ID" value="VBB18594.1"/>
    <property type="molecule type" value="Genomic_DNA"/>
</dbReference>
<dbReference type="Proteomes" id="UP000594342">
    <property type="component" value="Unassembled WGS sequence"/>
</dbReference>
<organism evidence="2 3">
    <name type="scientific">Yasminevirus sp. GU-2018</name>
    <dbReference type="NCBI Taxonomy" id="2420051"/>
    <lineage>
        <taxon>Viruses</taxon>
        <taxon>Varidnaviria</taxon>
        <taxon>Bamfordvirae</taxon>
        <taxon>Nucleocytoviricota</taxon>
        <taxon>Megaviricetes</taxon>
        <taxon>Imitervirales</taxon>
        <taxon>Mimiviridae</taxon>
        <taxon>Klosneuvirinae</taxon>
        <taxon>Yasminevirus</taxon>
        <taxon>Yasminevirus saudimassiliense</taxon>
    </lineage>
</organism>
<evidence type="ECO:0000259" key="1">
    <source>
        <dbReference type="Pfam" id="PF13524"/>
    </source>
</evidence>
<keyword evidence="3" id="KW-1185">Reference proteome</keyword>
<evidence type="ECO:0000313" key="3">
    <source>
        <dbReference type="Proteomes" id="UP000594342"/>
    </source>
</evidence>
<evidence type="ECO:0000313" key="2">
    <source>
        <dbReference type="EMBL" id="VBB18594.1"/>
    </source>
</evidence>
<sequence length="519" mass="60527">MRKLLIVCFYELKDYLVSISDSFSKKYRWDVVAYPLYMYCFDKYSKIDNYADHMSEFFKKEKPDVVLWWFADVSTSLITRIRNENPDPFYIIYNYSDPMNISKMFLDRCHIFDHVLTVCQHTLPIYKMQAKNKYVDFFPFGFDPDVFYQRTTSKELATLDRKYESDVSFICDSMFMDQPDQVIDRKKIIEQIYEYCKTNGLIFSVYGPDFLGHFAKDSYRGDVKYADIPAVATLSKINIVSHPDSRKKLGLCNPNLLPIMACGGVVLMDKINGAEMFFNENKKTVFMFDKDSLLSKMSDILNLYKNDTVLLNEIKQNAIKFSGQYNWGSFAEKIYLRYVQDRFDGEFYARVYNISADTKIERLQKIWYQSHTKGEFQIPFKFTVPTNFDIENYRLKTSLKEDTTSNEAVYIHWYVNGKDKDYIRRGGRKGQPGTNLISERSIGTTVAPGSGDGSPCELSGSSYNLPTTKLFELFSGFNMMYVSSNVEDGLKTIERVSKQNPRLKINEALDKYIDLSYNE</sequence>
<dbReference type="InterPro" id="IPR055259">
    <property type="entry name" value="YkvP/CgeB_Glyco_trans-like"/>
</dbReference>
<accession>A0A5K0UAT4</accession>
<name>A0A5K0UAT4_9VIRU</name>
<proteinExistence type="predicted"/>
<comment type="caution">
    <text evidence="2">The sequence shown here is derived from an EMBL/GenBank/DDBJ whole genome shotgun (WGS) entry which is preliminary data.</text>
</comment>